<protein>
    <submittedName>
        <fullName evidence="2">Uncharacterized protein</fullName>
    </submittedName>
</protein>
<evidence type="ECO:0000313" key="3">
    <source>
        <dbReference type="Proteomes" id="UP000054217"/>
    </source>
</evidence>
<evidence type="ECO:0000256" key="1">
    <source>
        <dbReference type="SAM" id="MobiDB-lite"/>
    </source>
</evidence>
<feature type="compositionally biased region" description="Low complexity" evidence="1">
    <location>
        <begin position="220"/>
        <end position="231"/>
    </location>
</feature>
<gene>
    <name evidence="2" type="ORF">M404DRAFT_992810</name>
</gene>
<feature type="compositionally biased region" description="Pro residues" evidence="1">
    <location>
        <begin position="239"/>
        <end position="259"/>
    </location>
</feature>
<keyword evidence="3" id="KW-1185">Reference proteome</keyword>
<proteinExistence type="predicted"/>
<reference evidence="2 3" key="1">
    <citation type="submission" date="2014-04" db="EMBL/GenBank/DDBJ databases">
        <authorList>
            <consortium name="DOE Joint Genome Institute"/>
            <person name="Kuo A."/>
            <person name="Kohler A."/>
            <person name="Costa M.D."/>
            <person name="Nagy L.G."/>
            <person name="Floudas D."/>
            <person name="Copeland A."/>
            <person name="Barry K.W."/>
            <person name="Cichocki N."/>
            <person name="Veneault-Fourrey C."/>
            <person name="LaButti K."/>
            <person name="Lindquist E.A."/>
            <person name="Lipzen A."/>
            <person name="Lundell T."/>
            <person name="Morin E."/>
            <person name="Murat C."/>
            <person name="Sun H."/>
            <person name="Tunlid A."/>
            <person name="Henrissat B."/>
            <person name="Grigoriev I.V."/>
            <person name="Hibbett D.S."/>
            <person name="Martin F."/>
            <person name="Nordberg H.P."/>
            <person name="Cantor M.N."/>
            <person name="Hua S.X."/>
        </authorList>
    </citation>
    <scope>NUCLEOTIDE SEQUENCE [LARGE SCALE GENOMIC DNA]</scope>
    <source>
        <strain evidence="2 3">Marx 270</strain>
    </source>
</reference>
<dbReference type="OrthoDB" id="3066311at2759"/>
<dbReference type="Proteomes" id="UP000054217">
    <property type="component" value="Unassembled WGS sequence"/>
</dbReference>
<evidence type="ECO:0000313" key="2">
    <source>
        <dbReference type="EMBL" id="KIO13251.1"/>
    </source>
</evidence>
<organism evidence="2 3">
    <name type="scientific">Pisolithus tinctorius Marx 270</name>
    <dbReference type="NCBI Taxonomy" id="870435"/>
    <lineage>
        <taxon>Eukaryota</taxon>
        <taxon>Fungi</taxon>
        <taxon>Dikarya</taxon>
        <taxon>Basidiomycota</taxon>
        <taxon>Agaricomycotina</taxon>
        <taxon>Agaricomycetes</taxon>
        <taxon>Agaricomycetidae</taxon>
        <taxon>Boletales</taxon>
        <taxon>Sclerodermatineae</taxon>
        <taxon>Pisolithaceae</taxon>
        <taxon>Pisolithus</taxon>
    </lineage>
</organism>
<dbReference type="InParanoid" id="A0A0C3PVE4"/>
<dbReference type="EMBL" id="KN831946">
    <property type="protein sequence ID" value="KIO13251.1"/>
    <property type="molecule type" value="Genomic_DNA"/>
</dbReference>
<sequence>MTSNIMNSTMATTPALTTSRMPHVFVIPPEEEQQENPPWCCFDADQPPDDSRDCSPTSHLDIQIFNVPFTSQPSQTLAGTPATCVPAVDPPRTKLAMPKKLEKKQRPEAVRIIEKTVERGRDCRDVREDSDVIEVVKVKRPKDDLTDPEEHSKMKRTKTLKARATRAFQSIKNVGRGSRKQRIKDMWTSSEGVPGAFKGMQEHIRHQQEQLQQSPPITPPSLSRPNSRPLSQIFQPKKTPQPPAVIAPNPAPQNPPSPSPSRVRDSFTSPSKILALEPTSIEPTTPKPSGKNMNNKRFSVRELHKVFTFPSSSPGARLPTQRTAPTPPPARNDSVPSMAISTVSSDDDDPVEEPFRAVQFFNHRGDEKLVATMRHHPAVIDDEDDYGTLLPGRPRDLSFEMRLDSLHFDSLSFDPEDFNMSIDSRNGGR</sequence>
<name>A0A0C3PVE4_PISTI</name>
<feature type="region of interest" description="Disordered" evidence="1">
    <location>
        <begin position="308"/>
        <end position="351"/>
    </location>
</feature>
<dbReference type="HOGENOM" id="CLU_045422_0_0_1"/>
<dbReference type="AlphaFoldDB" id="A0A0C3PVE4"/>
<reference evidence="3" key="2">
    <citation type="submission" date="2015-01" db="EMBL/GenBank/DDBJ databases">
        <title>Evolutionary Origins and Diversification of the Mycorrhizal Mutualists.</title>
        <authorList>
            <consortium name="DOE Joint Genome Institute"/>
            <consortium name="Mycorrhizal Genomics Consortium"/>
            <person name="Kohler A."/>
            <person name="Kuo A."/>
            <person name="Nagy L.G."/>
            <person name="Floudas D."/>
            <person name="Copeland A."/>
            <person name="Barry K.W."/>
            <person name="Cichocki N."/>
            <person name="Veneault-Fourrey C."/>
            <person name="LaButti K."/>
            <person name="Lindquist E.A."/>
            <person name="Lipzen A."/>
            <person name="Lundell T."/>
            <person name="Morin E."/>
            <person name="Murat C."/>
            <person name="Riley R."/>
            <person name="Ohm R."/>
            <person name="Sun H."/>
            <person name="Tunlid A."/>
            <person name="Henrissat B."/>
            <person name="Grigoriev I.V."/>
            <person name="Hibbett D.S."/>
            <person name="Martin F."/>
        </authorList>
    </citation>
    <scope>NUCLEOTIDE SEQUENCE [LARGE SCALE GENOMIC DNA]</scope>
    <source>
        <strain evidence="3">Marx 270</strain>
    </source>
</reference>
<accession>A0A0C3PVE4</accession>
<feature type="region of interest" description="Disordered" evidence="1">
    <location>
        <begin position="172"/>
        <end position="294"/>
    </location>
</feature>